<evidence type="ECO:0000313" key="2">
    <source>
        <dbReference type="EMBL" id="PKU86636.1"/>
    </source>
</evidence>
<dbReference type="Proteomes" id="UP000233837">
    <property type="component" value="Unassembled WGS sequence"/>
</dbReference>
<dbReference type="InterPro" id="IPR006867">
    <property type="entry name" value="DUF632"/>
</dbReference>
<dbReference type="STRING" id="906689.A0A2I0XFE0"/>
<protein>
    <recommendedName>
        <fullName evidence="1">DUF632 domain-containing protein</fullName>
    </recommendedName>
</protein>
<evidence type="ECO:0000259" key="1">
    <source>
        <dbReference type="Pfam" id="PF04782"/>
    </source>
</evidence>
<reference evidence="2 3" key="1">
    <citation type="journal article" date="2016" name="Sci. Rep.">
        <title>The Dendrobium catenatum Lindl. genome sequence provides insights into polysaccharide synthase, floral development and adaptive evolution.</title>
        <authorList>
            <person name="Zhang G.Q."/>
            <person name="Xu Q."/>
            <person name="Bian C."/>
            <person name="Tsai W.C."/>
            <person name="Yeh C.M."/>
            <person name="Liu K.W."/>
            <person name="Yoshida K."/>
            <person name="Zhang L.S."/>
            <person name="Chang S.B."/>
            <person name="Chen F."/>
            <person name="Shi Y."/>
            <person name="Su Y.Y."/>
            <person name="Zhang Y.Q."/>
            <person name="Chen L.J."/>
            <person name="Yin Y."/>
            <person name="Lin M."/>
            <person name="Huang H."/>
            <person name="Deng H."/>
            <person name="Wang Z.W."/>
            <person name="Zhu S.L."/>
            <person name="Zhao X."/>
            <person name="Deng C."/>
            <person name="Niu S.C."/>
            <person name="Huang J."/>
            <person name="Wang M."/>
            <person name="Liu G.H."/>
            <person name="Yang H.J."/>
            <person name="Xiao X.J."/>
            <person name="Hsiao Y.Y."/>
            <person name="Wu W.L."/>
            <person name="Chen Y.Y."/>
            <person name="Mitsuda N."/>
            <person name="Ohme-Takagi M."/>
            <person name="Luo Y.B."/>
            <person name="Van de Peer Y."/>
            <person name="Liu Z.J."/>
        </authorList>
    </citation>
    <scope>NUCLEOTIDE SEQUENCE [LARGE SCALE GENOMIC DNA]</scope>
    <source>
        <tissue evidence="2">The whole plant</tissue>
    </source>
</reference>
<dbReference type="AlphaFoldDB" id="A0A2I0XFE0"/>
<reference evidence="2 3" key="2">
    <citation type="journal article" date="2017" name="Nature">
        <title>The Apostasia genome and the evolution of orchids.</title>
        <authorList>
            <person name="Zhang G.Q."/>
            <person name="Liu K.W."/>
            <person name="Li Z."/>
            <person name="Lohaus R."/>
            <person name="Hsiao Y.Y."/>
            <person name="Niu S.C."/>
            <person name="Wang J.Y."/>
            <person name="Lin Y.C."/>
            <person name="Xu Q."/>
            <person name="Chen L.J."/>
            <person name="Yoshida K."/>
            <person name="Fujiwara S."/>
            <person name="Wang Z.W."/>
            <person name="Zhang Y.Q."/>
            <person name="Mitsuda N."/>
            <person name="Wang M."/>
            <person name="Liu G.H."/>
            <person name="Pecoraro L."/>
            <person name="Huang H.X."/>
            <person name="Xiao X.J."/>
            <person name="Lin M."/>
            <person name="Wu X.Y."/>
            <person name="Wu W.L."/>
            <person name="Chen Y.Y."/>
            <person name="Chang S.B."/>
            <person name="Sakamoto S."/>
            <person name="Ohme-Takagi M."/>
            <person name="Yagi M."/>
            <person name="Zeng S.J."/>
            <person name="Shen C.Y."/>
            <person name="Yeh C.M."/>
            <person name="Luo Y.B."/>
            <person name="Tsai W.C."/>
            <person name="Van de Peer Y."/>
            <person name="Liu Z.J."/>
        </authorList>
    </citation>
    <scope>NUCLEOTIDE SEQUENCE [LARGE SCALE GENOMIC DNA]</scope>
    <source>
        <tissue evidence="2">The whole plant</tissue>
    </source>
</reference>
<dbReference type="Pfam" id="PF04782">
    <property type="entry name" value="DUF632"/>
    <property type="match status" value="1"/>
</dbReference>
<sequence length="238" mass="27207">MWKVMLGFHQIQRQATCEATHLDTIASGGKLSDSHVNAVMHLELELLRWIRNFSAWIDSQKNFVKSMNGWLVLCLRYEPEVTADGIPPYSPGRIGAPPVFVIFNCWSQVLDRVSEKEVLDAMKIFASNLSQLWQPYDMELRQKMIANREMEKLHKMREREAQVINKELGALNRKLAVTSTAQNELPLSQQSEPGSLQSSLRHVFEAMESFSTNLMKAYEDIHARAEEEKSEEVKGSQG</sequence>
<proteinExistence type="predicted"/>
<accession>A0A2I0XFE0</accession>
<keyword evidence="3" id="KW-1185">Reference proteome</keyword>
<dbReference type="OrthoDB" id="658187at2759"/>
<name>A0A2I0XFE0_9ASPA</name>
<organism evidence="2 3">
    <name type="scientific">Dendrobium catenatum</name>
    <dbReference type="NCBI Taxonomy" id="906689"/>
    <lineage>
        <taxon>Eukaryota</taxon>
        <taxon>Viridiplantae</taxon>
        <taxon>Streptophyta</taxon>
        <taxon>Embryophyta</taxon>
        <taxon>Tracheophyta</taxon>
        <taxon>Spermatophyta</taxon>
        <taxon>Magnoliopsida</taxon>
        <taxon>Liliopsida</taxon>
        <taxon>Asparagales</taxon>
        <taxon>Orchidaceae</taxon>
        <taxon>Epidendroideae</taxon>
        <taxon>Malaxideae</taxon>
        <taxon>Dendrobiinae</taxon>
        <taxon>Dendrobium</taxon>
    </lineage>
</organism>
<feature type="domain" description="DUF632" evidence="1">
    <location>
        <begin position="1"/>
        <end position="129"/>
    </location>
</feature>
<dbReference type="EMBL" id="KZ501935">
    <property type="protein sequence ID" value="PKU86636.1"/>
    <property type="molecule type" value="Genomic_DNA"/>
</dbReference>
<evidence type="ECO:0000313" key="3">
    <source>
        <dbReference type="Proteomes" id="UP000233837"/>
    </source>
</evidence>
<gene>
    <name evidence="2" type="ORF">MA16_Dca010861</name>
</gene>
<dbReference type="PANTHER" id="PTHR21450">
    <property type="entry name" value="PROTEIN ALTERED PHOSPHATE STARVATION RESPONSE 1"/>
    <property type="match status" value="1"/>
</dbReference>
<dbReference type="PANTHER" id="PTHR21450:SF41">
    <property type="entry name" value="RNA POLYMERASE SUBUNIT BETA, PUTATIVE (DUF630 AND DUF632)-RELATED"/>
    <property type="match status" value="1"/>
</dbReference>